<comment type="similarity">
    <text evidence="16">Belongs to the protein kinase superfamily. Ser/Thr protein kinase family.</text>
</comment>
<evidence type="ECO:0000256" key="11">
    <source>
        <dbReference type="ARBA" id="ARBA00023136"/>
    </source>
</evidence>
<dbReference type="InterPro" id="IPR017441">
    <property type="entry name" value="Protein_kinase_ATP_BS"/>
</dbReference>
<evidence type="ECO:0000256" key="6">
    <source>
        <dbReference type="ARBA" id="ARBA00022729"/>
    </source>
</evidence>
<dbReference type="Gene3D" id="1.10.510.10">
    <property type="entry name" value="Transferase(Phosphotransferase) domain 1"/>
    <property type="match status" value="1"/>
</dbReference>
<dbReference type="PROSITE" id="PS50927">
    <property type="entry name" value="BULB_LECTIN"/>
    <property type="match status" value="1"/>
</dbReference>
<evidence type="ECO:0000256" key="16">
    <source>
        <dbReference type="PIRNR" id="PIRNR000641"/>
    </source>
</evidence>
<dbReference type="Proteomes" id="UP000694853">
    <property type="component" value="Unplaced"/>
</dbReference>
<dbReference type="AlphaFoldDB" id="A0A8B8LIC5"/>
<feature type="domain" description="Apple" evidence="23">
    <location>
        <begin position="345"/>
        <end position="425"/>
    </location>
</feature>
<comment type="catalytic activity">
    <reaction evidence="14 16">
        <text>L-threonyl-[protein] + ATP = O-phospho-L-threonyl-[protein] + ADP + H(+)</text>
        <dbReference type="Rhea" id="RHEA:46608"/>
        <dbReference type="Rhea" id="RHEA-COMP:11060"/>
        <dbReference type="Rhea" id="RHEA-COMP:11605"/>
        <dbReference type="ChEBI" id="CHEBI:15378"/>
        <dbReference type="ChEBI" id="CHEBI:30013"/>
        <dbReference type="ChEBI" id="CHEBI:30616"/>
        <dbReference type="ChEBI" id="CHEBI:61977"/>
        <dbReference type="ChEBI" id="CHEBI:456216"/>
        <dbReference type="EC" id="2.7.11.1"/>
    </reaction>
</comment>
<dbReference type="InterPro" id="IPR008271">
    <property type="entry name" value="Ser/Thr_kinase_AS"/>
</dbReference>
<dbReference type="PROSITE" id="PS00107">
    <property type="entry name" value="PROTEIN_KINASE_ATP"/>
    <property type="match status" value="1"/>
</dbReference>
<evidence type="ECO:0000313" key="24">
    <source>
        <dbReference type="Proteomes" id="UP000694853"/>
    </source>
</evidence>
<dbReference type="CDD" id="cd00028">
    <property type="entry name" value="B_lectin"/>
    <property type="match status" value="1"/>
</dbReference>
<keyword evidence="6 20" id="KW-0732">Signal</keyword>
<dbReference type="PROSITE" id="PS00108">
    <property type="entry name" value="PROTEIN_KINASE_ST"/>
    <property type="match status" value="1"/>
</dbReference>
<dbReference type="KEGG" id="aprc:113864709"/>
<dbReference type="EC" id="2.7.11.1" evidence="16"/>
<dbReference type="PROSITE" id="PS50011">
    <property type="entry name" value="PROTEIN_KINASE_DOM"/>
    <property type="match status" value="1"/>
</dbReference>
<dbReference type="SUPFAM" id="SSF51110">
    <property type="entry name" value="alpha-D-mannose-specific plant lectins"/>
    <property type="match status" value="1"/>
</dbReference>
<sequence length="849" mass="95666">MLGFCSFFFWFFFSHAFFTTVSFSADTLTSTQILRTNETLLSSNQVFVLGFFTGLNSNLYLGIWYSNIDDGTVVWVANRDNPLQNSSGFLKIGDNGNMVVVNPSKNPVWFSNQTTAKNPVLQLLNTGNLVLREANLNETDPTNTQYLWQSFDYPTDTLLPGMKMGWNLDTRTEKHITSWSNTGEDPSTGNYSFKMDYRGLPEIFLWFNNKTKTYRSGPWNGDRFSGVPEMQPDTDSITFNFSSDRHGVYYSFFIGNQSIFSRLIVTSYGELQRLTWVPSSKTWTKFWYAPKDQCDGYSECGPYGICDSNASPVCTCMRGFRPKNQQAWNLRDGSDGCVRNTDLDCGSDKFLHLQNVKLPETSNVFVNRSMSLVECGDLCHGNCSCTAYANIEITNGGSGCVMWIGELIDMRQYPEGGQDLYVRLSASDLDNVGSAGGSHKTNRRAEVAGITISVAVIILGLGVILCKKRKMLRISNGKRENRGPFQRSRDLLMNEVVLSSNRENSGERNMDDLELPMFDFNTITMATNNFSEDNKLGQGGFGSVYRGRLIEGQEIAVKRLSRNSGQGVEEFKNEVKLIVKLQHRNLVRLFGCCIEMDEKLLVYEYMENRSLDSILFDKAKKPLLDWERRFNIICGIARGILYLHHDSRFRIIHRDLKASNVLLDSEMNPKISDFGMARIFGSDQTEANTLRVVGTYGYMSPEYAMDGNFSVKSDVFSFGVLVLEIISGKKNRGFYYSNNDMNLLGNAWKLWKDGSALELIDSSVGDSYSPSEVLRCIHVGLLCVQERPEDRPTMSSVMLMLSSETSLMPQPRNPGFSIGRNPAETDSSSSKQDESWSVNQVTVTLLDAR</sequence>
<evidence type="ECO:0000259" key="21">
    <source>
        <dbReference type="PROSITE" id="PS50011"/>
    </source>
</evidence>
<keyword evidence="7 16" id="KW-0547">Nucleotide-binding</keyword>
<keyword evidence="11 19" id="KW-0472">Membrane</keyword>
<dbReference type="GeneID" id="113864709"/>
<evidence type="ECO:0000256" key="4">
    <source>
        <dbReference type="ARBA" id="ARBA00022679"/>
    </source>
</evidence>
<keyword evidence="12" id="KW-1015">Disulfide bond</keyword>
<evidence type="ECO:0000256" key="8">
    <source>
        <dbReference type="ARBA" id="ARBA00022777"/>
    </source>
</evidence>
<organism evidence="24 25">
    <name type="scientific">Abrus precatorius</name>
    <name type="common">Indian licorice</name>
    <name type="synonym">Glycine abrus</name>
    <dbReference type="NCBI Taxonomy" id="3816"/>
    <lineage>
        <taxon>Eukaryota</taxon>
        <taxon>Viridiplantae</taxon>
        <taxon>Streptophyta</taxon>
        <taxon>Embryophyta</taxon>
        <taxon>Tracheophyta</taxon>
        <taxon>Spermatophyta</taxon>
        <taxon>Magnoliopsida</taxon>
        <taxon>eudicotyledons</taxon>
        <taxon>Gunneridae</taxon>
        <taxon>Pentapetalae</taxon>
        <taxon>rosids</taxon>
        <taxon>fabids</taxon>
        <taxon>Fabales</taxon>
        <taxon>Fabaceae</taxon>
        <taxon>Papilionoideae</taxon>
        <taxon>50 kb inversion clade</taxon>
        <taxon>NPAAA clade</taxon>
        <taxon>indigoferoid/millettioid clade</taxon>
        <taxon>Abreae</taxon>
        <taxon>Abrus</taxon>
    </lineage>
</organism>
<dbReference type="SMART" id="SM00473">
    <property type="entry name" value="PAN_AP"/>
    <property type="match status" value="1"/>
</dbReference>
<keyword evidence="4 16" id="KW-0808">Transferase</keyword>
<proteinExistence type="inferred from homology"/>
<evidence type="ECO:0000256" key="5">
    <source>
        <dbReference type="ARBA" id="ARBA00022692"/>
    </source>
</evidence>
<dbReference type="InterPro" id="IPR011009">
    <property type="entry name" value="Kinase-like_dom_sf"/>
</dbReference>
<reference evidence="24" key="1">
    <citation type="journal article" date="2019" name="Toxins">
        <title>Detection of Abrin-Like and Prepropulchellin-Like Toxin Genes and Transcripts Using Whole Genome Sequencing and Full-Length Transcript Sequencing of Abrus precatorius.</title>
        <authorList>
            <person name="Hovde B.T."/>
            <person name="Daligault H.E."/>
            <person name="Hanschen E.R."/>
            <person name="Kunde Y.A."/>
            <person name="Johnson M.B."/>
            <person name="Starkenburg S.R."/>
            <person name="Johnson S.L."/>
        </authorList>
    </citation>
    <scope>NUCLEOTIDE SEQUENCE [LARGE SCALE GENOMIC DNA]</scope>
</reference>
<dbReference type="FunFam" id="3.30.200.20:FF:000195">
    <property type="entry name" value="G-type lectin S-receptor-like serine/threonine-protein kinase"/>
    <property type="match status" value="1"/>
</dbReference>
<evidence type="ECO:0000256" key="7">
    <source>
        <dbReference type="ARBA" id="ARBA00022741"/>
    </source>
</evidence>
<evidence type="ECO:0000313" key="25">
    <source>
        <dbReference type="RefSeq" id="XP_027354544.1"/>
    </source>
</evidence>
<dbReference type="Gene3D" id="2.90.10.10">
    <property type="entry name" value="Bulb-type lectin domain"/>
    <property type="match status" value="1"/>
</dbReference>
<feature type="signal peptide" evidence="20">
    <location>
        <begin position="1"/>
        <end position="16"/>
    </location>
</feature>
<feature type="chain" id="PRO_5034877199" description="Receptor-like serine/threonine-protein kinase" evidence="20">
    <location>
        <begin position="17"/>
        <end position="849"/>
    </location>
</feature>
<keyword evidence="9 16" id="KW-0067">ATP-binding</keyword>
<dbReference type="GO" id="GO:0005886">
    <property type="term" value="C:plasma membrane"/>
    <property type="evidence" value="ECO:0007669"/>
    <property type="project" value="UniProtKB-SubCell"/>
</dbReference>
<dbReference type="InterPro" id="IPR022126">
    <property type="entry name" value="S-locus_recpt_kinase"/>
</dbReference>
<dbReference type="Pfam" id="PF07714">
    <property type="entry name" value="PK_Tyr_Ser-Thr"/>
    <property type="match status" value="1"/>
</dbReference>
<dbReference type="InterPro" id="IPR003609">
    <property type="entry name" value="Pan_app"/>
</dbReference>
<feature type="domain" description="Protein kinase" evidence="21">
    <location>
        <begin position="530"/>
        <end position="807"/>
    </location>
</feature>
<evidence type="ECO:0000256" key="19">
    <source>
        <dbReference type="SAM" id="Phobius"/>
    </source>
</evidence>
<dbReference type="Pfam" id="PF12398">
    <property type="entry name" value="DUF3660"/>
    <property type="match status" value="1"/>
</dbReference>
<dbReference type="SMART" id="SM00108">
    <property type="entry name" value="B_lectin"/>
    <property type="match status" value="1"/>
</dbReference>
<feature type="region of interest" description="Disordered" evidence="18">
    <location>
        <begin position="806"/>
        <end position="838"/>
    </location>
</feature>
<dbReference type="InterPro" id="IPR000858">
    <property type="entry name" value="S_locus_glycoprot_dom"/>
</dbReference>
<dbReference type="CDD" id="cd01098">
    <property type="entry name" value="PAN_AP_plant"/>
    <property type="match status" value="1"/>
</dbReference>
<evidence type="ECO:0000256" key="1">
    <source>
        <dbReference type="ARBA" id="ARBA00004251"/>
    </source>
</evidence>
<gene>
    <name evidence="25" type="primary">LOC113864709</name>
</gene>
<dbReference type="PIRSF" id="PIRSF000641">
    <property type="entry name" value="SRK"/>
    <property type="match status" value="1"/>
</dbReference>
<dbReference type="SUPFAM" id="SSF56112">
    <property type="entry name" value="Protein kinase-like (PK-like)"/>
    <property type="match status" value="1"/>
</dbReference>
<evidence type="ECO:0000256" key="3">
    <source>
        <dbReference type="ARBA" id="ARBA00022527"/>
    </source>
</evidence>
<accession>A0A8B8LIC5</accession>
<feature type="binding site" evidence="17">
    <location>
        <position position="558"/>
    </location>
    <ligand>
        <name>ATP</name>
        <dbReference type="ChEBI" id="CHEBI:30616"/>
    </ligand>
</feature>
<dbReference type="PANTHER" id="PTHR27002">
    <property type="entry name" value="RECEPTOR-LIKE SERINE/THREONINE-PROTEIN KINASE SD1-8"/>
    <property type="match status" value="1"/>
</dbReference>
<dbReference type="GO" id="GO:0004674">
    <property type="term" value="F:protein serine/threonine kinase activity"/>
    <property type="evidence" value="ECO:0007669"/>
    <property type="project" value="UniProtKB-KW"/>
</dbReference>
<dbReference type="InterPro" id="IPR001245">
    <property type="entry name" value="Ser-Thr/Tyr_kinase_cat_dom"/>
</dbReference>
<dbReference type="InterPro" id="IPR036426">
    <property type="entry name" value="Bulb-type_lectin_dom_sf"/>
</dbReference>
<evidence type="ECO:0000256" key="12">
    <source>
        <dbReference type="ARBA" id="ARBA00023157"/>
    </source>
</evidence>
<dbReference type="Gene3D" id="3.30.200.20">
    <property type="entry name" value="Phosphorylase Kinase, domain 1"/>
    <property type="match status" value="1"/>
</dbReference>
<dbReference type="GO" id="GO:0005524">
    <property type="term" value="F:ATP binding"/>
    <property type="evidence" value="ECO:0007669"/>
    <property type="project" value="UniProtKB-UniRule"/>
</dbReference>
<dbReference type="PROSITE" id="PS50948">
    <property type="entry name" value="PAN"/>
    <property type="match status" value="1"/>
</dbReference>
<keyword evidence="8 16" id="KW-0418">Kinase</keyword>
<dbReference type="InterPro" id="IPR024171">
    <property type="entry name" value="SRK-like_kinase"/>
</dbReference>
<keyword evidence="2" id="KW-1003">Cell membrane</keyword>
<protein>
    <recommendedName>
        <fullName evidence="16">Receptor-like serine/threonine-protein kinase</fullName>
        <ecNumber evidence="16">2.7.11.1</ecNumber>
    </recommendedName>
</protein>
<evidence type="ECO:0000256" key="9">
    <source>
        <dbReference type="ARBA" id="ARBA00022840"/>
    </source>
</evidence>
<keyword evidence="3 16" id="KW-0723">Serine/threonine-protein kinase</keyword>
<evidence type="ECO:0000256" key="13">
    <source>
        <dbReference type="ARBA" id="ARBA00023180"/>
    </source>
</evidence>
<dbReference type="Pfam" id="PF00954">
    <property type="entry name" value="S_locus_glycop"/>
    <property type="match status" value="1"/>
</dbReference>
<evidence type="ECO:0000259" key="22">
    <source>
        <dbReference type="PROSITE" id="PS50927"/>
    </source>
</evidence>
<dbReference type="FunFam" id="2.90.10.10:FF:000029">
    <property type="entry name" value="G-type lectin S-receptor-like serine/threonine-protein kinase"/>
    <property type="match status" value="1"/>
</dbReference>
<evidence type="ECO:0000256" key="15">
    <source>
        <dbReference type="ARBA" id="ARBA00048679"/>
    </source>
</evidence>
<reference evidence="25" key="2">
    <citation type="submission" date="2025-08" db="UniProtKB">
        <authorList>
            <consortium name="RefSeq"/>
        </authorList>
    </citation>
    <scope>IDENTIFICATION</scope>
    <source>
        <tissue evidence="25">Young leaves</tissue>
    </source>
</reference>
<keyword evidence="13" id="KW-0325">Glycoprotein</keyword>
<evidence type="ECO:0000256" key="17">
    <source>
        <dbReference type="PROSITE-ProRule" id="PRU10141"/>
    </source>
</evidence>
<dbReference type="InterPro" id="IPR021820">
    <property type="entry name" value="S-locus_recpt_kinase_C"/>
</dbReference>
<name>A0A8B8LIC5_ABRPR</name>
<dbReference type="FunFam" id="1.10.510.10:FF:000060">
    <property type="entry name" value="G-type lectin S-receptor-like serine/threonine-protein kinase"/>
    <property type="match status" value="1"/>
</dbReference>
<dbReference type="Pfam" id="PF11883">
    <property type="entry name" value="DUF3403"/>
    <property type="match status" value="1"/>
</dbReference>
<dbReference type="RefSeq" id="XP_027354544.1">
    <property type="nucleotide sequence ID" value="XM_027498743.1"/>
</dbReference>
<evidence type="ECO:0000256" key="10">
    <source>
        <dbReference type="ARBA" id="ARBA00022989"/>
    </source>
</evidence>
<dbReference type="InterPro" id="IPR001480">
    <property type="entry name" value="Bulb-type_lectin_dom"/>
</dbReference>
<keyword evidence="10 19" id="KW-1133">Transmembrane helix</keyword>
<feature type="domain" description="Bulb-type lectin" evidence="22">
    <location>
        <begin position="25"/>
        <end position="144"/>
    </location>
</feature>
<dbReference type="OrthoDB" id="785331at2759"/>
<dbReference type="CDD" id="cd14066">
    <property type="entry name" value="STKc_IRAK"/>
    <property type="match status" value="1"/>
</dbReference>
<evidence type="ECO:0000259" key="23">
    <source>
        <dbReference type="PROSITE" id="PS50948"/>
    </source>
</evidence>
<evidence type="ECO:0000256" key="14">
    <source>
        <dbReference type="ARBA" id="ARBA00047899"/>
    </source>
</evidence>
<comment type="catalytic activity">
    <reaction evidence="15 16">
        <text>L-seryl-[protein] + ATP = O-phospho-L-seryl-[protein] + ADP + H(+)</text>
        <dbReference type="Rhea" id="RHEA:17989"/>
        <dbReference type="Rhea" id="RHEA-COMP:9863"/>
        <dbReference type="Rhea" id="RHEA-COMP:11604"/>
        <dbReference type="ChEBI" id="CHEBI:15378"/>
        <dbReference type="ChEBI" id="CHEBI:29999"/>
        <dbReference type="ChEBI" id="CHEBI:30616"/>
        <dbReference type="ChEBI" id="CHEBI:83421"/>
        <dbReference type="ChEBI" id="CHEBI:456216"/>
        <dbReference type="EC" id="2.7.11.1"/>
    </reaction>
</comment>
<dbReference type="PANTHER" id="PTHR27002:SF150">
    <property type="entry name" value="RECEPTOR-LIKE SERINE_THREONINE-PROTEIN KINASE SD1-8"/>
    <property type="match status" value="1"/>
</dbReference>
<dbReference type="Pfam" id="PF08276">
    <property type="entry name" value="PAN_2"/>
    <property type="match status" value="1"/>
</dbReference>
<dbReference type="SMART" id="SM00220">
    <property type="entry name" value="S_TKc"/>
    <property type="match status" value="1"/>
</dbReference>
<dbReference type="InterPro" id="IPR000719">
    <property type="entry name" value="Prot_kinase_dom"/>
</dbReference>
<dbReference type="GO" id="GO:0048544">
    <property type="term" value="P:recognition of pollen"/>
    <property type="evidence" value="ECO:0007669"/>
    <property type="project" value="InterPro"/>
</dbReference>
<feature type="transmembrane region" description="Helical" evidence="19">
    <location>
        <begin position="447"/>
        <end position="466"/>
    </location>
</feature>
<keyword evidence="24" id="KW-1185">Reference proteome</keyword>
<keyword evidence="5 19" id="KW-0812">Transmembrane</keyword>
<evidence type="ECO:0000256" key="18">
    <source>
        <dbReference type="SAM" id="MobiDB-lite"/>
    </source>
</evidence>
<dbReference type="Pfam" id="PF01453">
    <property type="entry name" value="B_lectin"/>
    <property type="match status" value="1"/>
</dbReference>
<comment type="subcellular location">
    <subcellularLocation>
        <location evidence="1">Cell membrane</location>
        <topology evidence="1">Single-pass type I membrane protein</topology>
    </subcellularLocation>
</comment>
<evidence type="ECO:0000256" key="2">
    <source>
        <dbReference type="ARBA" id="ARBA00022475"/>
    </source>
</evidence>
<evidence type="ECO:0000256" key="20">
    <source>
        <dbReference type="SAM" id="SignalP"/>
    </source>
</evidence>